<dbReference type="Gene3D" id="3.30.530.20">
    <property type="match status" value="1"/>
</dbReference>
<evidence type="ECO:0000259" key="1">
    <source>
        <dbReference type="Pfam" id="PF03364"/>
    </source>
</evidence>
<gene>
    <name evidence="2" type="ORF">ACFSL4_20365</name>
</gene>
<evidence type="ECO:0000313" key="2">
    <source>
        <dbReference type="EMBL" id="MFD1660497.1"/>
    </source>
</evidence>
<name>A0ABW4ITS5_9ACTN</name>
<sequence length="156" mass="16956">MRNVHVTLDLPDAAPDAVFDAVRRFADYPSLAPDVRAVTAREDSSDWEVYFRNGILRWTEDDTFDREALTITFVQDDGDFDDFHGAWRITPGDGGGSRVDFDATFDFGIPSLVGILDPVAERVIKEAIALVVLGLFPGAAVVGDDRLTLALAALAG</sequence>
<dbReference type="Proteomes" id="UP001597261">
    <property type="component" value="Unassembled WGS sequence"/>
</dbReference>
<accession>A0ABW4ITS5</accession>
<comment type="caution">
    <text evidence="2">The sequence shown here is derived from an EMBL/GenBank/DDBJ whole genome shotgun (WGS) entry which is preliminary data.</text>
</comment>
<dbReference type="Pfam" id="PF03364">
    <property type="entry name" value="Polyketide_cyc"/>
    <property type="match status" value="1"/>
</dbReference>
<dbReference type="SUPFAM" id="SSF55961">
    <property type="entry name" value="Bet v1-like"/>
    <property type="match status" value="1"/>
</dbReference>
<organism evidence="2 3">
    <name type="scientific">Streptomyces caeni</name>
    <dbReference type="NCBI Taxonomy" id="2307231"/>
    <lineage>
        <taxon>Bacteria</taxon>
        <taxon>Bacillati</taxon>
        <taxon>Actinomycetota</taxon>
        <taxon>Actinomycetes</taxon>
        <taxon>Kitasatosporales</taxon>
        <taxon>Streptomycetaceae</taxon>
        <taxon>Streptomyces</taxon>
    </lineage>
</organism>
<feature type="domain" description="Coenzyme Q-binding protein COQ10 START" evidence="1">
    <location>
        <begin position="12"/>
        <end position="128"/>
    </location>
</feature>
<reference evidence="3" key="1">
    <citation type="journal article" date="2019" name="Int. J. Syst. Evol. Microbiol.">
        <title>The Global Catalogue of Microorganisms (GCM) 10K type strain sequencing project: providing services to taxonomists for standard genome sequencing and annotation.</title>
        <authorList>
            <consortium name="The Broad Institute Genomics Platform"/>
            <consortium name="The Broad Institute Genome Sequencing Center for Infectious Disease"/>
            <person name="Wu L."/>
            <person name="Ma J."/>
        </authorList>
    </citation>
    <scope>NUCLEOTIDE SEQUENCE [LARGE SCALE GENOMIC DNA]</scope>
    <source>
        <strain evidence="3">CGMCC 1.12470</strain>
    </source>
</reference>
<protein>
    <submittedName>
        <fullName evidence="2">Type II toxin-antitoxin system RatA family toxin</fullName>
    </submittedName>
</protein>
<evidence type="ECO:0000313" key="3">
    <source>
        <dbReference type="Proteomes" id="UP001597261"/>
    </source>
</evidence>
<proteinExistence type="predicted"/>
<dbReference type="InterPro" id="IPR005031">
    <property type="entry name" value="COQ10_START"/>
</dbReference>
<dbReference type="RefSeq" id="WP_381084649.1">
    <property type="nucleotide sequence ID" value="NZ_JBHUDX010000053.1"/>
</dbReference>
<dbReference type="InterPro" id="IPR023393">
    <property type="entry name" value="START-like_dom_sf"/>
</dbReference>
<keyword evidence="3" id="KW-1185">Reference proteome</keyword>
<dbReference type="EMBL" id="JBHUDX010000053">
    <property type="protein sequence ID" value="MFD1660497.1"/>
    <property type="molecule type" value="Genomic_DNA"/>
</dbReference>